<dbReference type="InterPro" id="IPR036812">
    <property type="entry name" value="NAD(P)_OxRdtase_dom_sf"/>
</dbReference>
<dbReference type="PANTHER" id="PTHR43827:SF3">
    <property type="entry name" value="NADP-DEPENDENT OXIDOREDUCTASE DOMAIN-CONTAINING PROTEIN"/>
    <property type="match status" value="1"/>
</dbReference>
<sequence>NDALRMKAPMKDPVVERIAIARQKTTAQVLLRHLLQLGLAVIPKSSVETHMLENINIFDFDLTEAEMAELNALDIGERGRKFSLAGFFKGYDKHPENPYPAEEN</sequence>
<evidence type="ECO:0000313" key="5">
    <source>
        <dbReference type="EMBL" id="JAS89576.1"/>
    </source>
</evidence>
<dbReference type="Pfam" id="PF00248">
    <property type="entry name" value="Aldo_ket_red"/>
    <property type="match status" value="1"/>
</dbReference>
<keyword evidence="3" id="KW-0560">Oxidoreductase</keyword>
<dbReference type="EMBL" id="GECU01018130">
    <property type="protein sequence ID" value="JAS89576.1"/>
    <property type="molecule type" value="Transcribed_RNA"/>
</dbReference>
<name>A0A1B6IRM0_9HEMI</name>
<dbReference type="AlphaFoldDB" id="A0A1B6IRM0"/>
<reference evidence="5" key="1">
    <citation type="submission" date="2015-11" db="EMBL/GenBank/DDBJ databases">
        <title>De novo transcriptome assembly of four potential Pierce s Disease insect vectors from Arizona vineyards.</title>
        <authorList>
            <person name="Tassone E.E."/>
        </authorList>
    </citation>
    <scope>NUCLEOTIDE SEQUENCE</scope>
</reference>
<organism evidence="5">
    <name type="scientific">Homalodisca liturata</name>
    <dbReference type="NCBI Taxonomy" id="320908"/>
    <lineage>
        <taxon>Eukaryota</taxon>
        <taxon>Metazoa</taxon>
        <taxon>Ecdysozoa</taxon>
        <taxon>Arthropoda</taxon>
        <taxon>Hexapoda</taxon>
        <taxon>Insecta</taxon>
        <taxon>Pterygota</taxon>
        <taxon>Neoptera</taxon>
        <taxon>Paraneoptera</taxon>
        <taxon>Hemiptera</taxon>
        <taxon>Auchenorrhyncha</taxon>
        <taxon>Membracoidea</taxon>
        <taxon>Cicadellidae</taxon>
        <taxon>Cicadellinae</taxon>
        <taxon>Proconiini</taxon>
        <taxon>Homalodisca</taxon>
    </lineage>
</organism>
<comment type="similarity">
    <text evidence="1">Belongs to the aldo/keto reductase family.</text>
</comment>
<evidence type="ECO:0000259" key="4">
    <source>
        <dbReference type="Pfam" id="PF00248"/>
    </source>
</evidence>
<evidence type="ECO:0000256" key="3">
    <source>
        <dbReference type="ARBA" id="ARBA00023002"/>
    </source>
</evidence>
<dbReference type="PANTHER" id="PTHR43827">
    <property type="entry name" value="2,5-DIKETO-D-GLUCONIC ACID REDUCTASE"/>
    <property type="match status" value="1"/>
</dbReference>
<feature type="domain" description="NADP-dependent oxidoreductase" evidence="4">
    <location>
        <begin position="15"/>
        <end position="74"/>
    </location>
</feature>
<feature type="non-terminal residue" evidence="5">
    <location>
        <position position="1"/>
    </location>
</feature>
<evidence type="ECO:0000256" key="1">
    <source>
        <dbReference type="ARBA" id="ARBA00007905"/>
    </source>
</evidence>
<protein>
    <recommendedName>
        <fullName evidence="4">NADP-dependent oxidoreductase domain-containing protein</fullName>
    </recommendedName>
</protein>
<accession>A0A1B6IRM0</accession>
<dbReference type="Gene3D" id="3.20.20.100">
    <property type="entry name" value="NADP-dependent oxidoreductase domain"/>
    <property type="match status" value="1"/>
</dbReference>
<proteinExistence type="inferred from homology"/>
<dbReference type="InterPro" id="IPR020471">
    <property type="entry name" value="AKR"/>
</dbReference>
<keyword evidence="2" id="KW-0521">NADP</keyword>
<evidence type="ECO:0000256" key="2">
    <source>
        <dbReference type="ARBA" id="ARBA00022857"/>
    </source>
</evidence>
<dbReference type="GO" id="GO:0016616">
    <property type="term" value="F:oxidoreductase activity, acting on the CH-OH group of donors, NAD or NADP as acceptor"/>
    <property type="evidence" value="ECO:0007669"/>
    <property type="project" value="UniProtKB-ARBA"/>
</dbReference>
<dbReference type="SUPFAM" id="SSF51430">
    <property type="entry name" value="NAD(P)-linked oxidoreductase"/>
    <property type="match status" value="1"/>
</dbReference>
<gene>
    <name evidence="5" type="ORF">g.18861</name>
</gene>
<dbReference type="InterPro" id="IPR023210">
    <property type="entry name" value="NADP_OxRdtase_dom"/>
</dbReference>